<feature type="transmembrane region" description="Helical" evidence="19">
    <location>
        <begin position="135"/>
        <end position="157"/>
    </location>
</feature>
<dbReference type="Pfam" id="PF01148">
    <property type="entry name" value="CTP_transf_1"/>
    <property type="match status" value="1"/>
</dbReference>
<comment type="pathway">
    <text evidence="4">Lipid metabolism.</text>
</comment>
<keyword evidence="13 19" id="KW-1133">Transmembrane helix</keyword>
<evidence type="ECO:0000256" key="3">
    <source>
        <dbReference type="ARBA" id="ARBA00005119"/>
    </source>
</evidence>
<evidence type="ECO:0000256" key="7">
    <source>
        <dbReference type="ARBA" id="ARBA00019373"/>
    </source>
</evidence>
<keyword evidence="16" id="KW-0594">Phospholipid biosynthesis</keyword>
<protein>
    <recommendedName>
        <fullName evidence="7 18">Phosphatidate cytidylyltransferase</fullName>
        <ecNumber evidence="6 18">2.7.7.41</ecNumber>
    </recommendedName>
</protein>
<comment type="catalytic activity">
    <reaction evidence="1 18">
        <text>a 1,2-diacyl-sn-glycero-3-phosphate + CTP + H(+) = a CDP-1,2-diacyl-sn-glycerol + diphosphate</text>
        <dbReference type="Rhea" id="RHEA:16229"/>
        <dbReference type="ChEBI" id="CHEBI:15378"/>
        <dbReference type="ChEBI" id="CHEBI:33019"/>
        <dbReference type="ChEBI" id="CHEBI:37563"/>
        <dbReference type="ChEBI" id="CHEBI:58332"/>
        <dbReference type="ChEBI" id="CHEBI:58608"/>
        <dbReference type="EC" id="2.7.7.41"/>
    </reaction>
</comment>
<keyword evidence="10 18" id="KW-0808">Transferase</keyword>
<evidence type="ECO:0000256" key="4">
    <source>
        <dbReference type="ARBA" id="ARBA00005189"/>
    </source>
</evidence>
<evidence type="ECO:0000256" key="8">
    <source>
        <dbReference type="ARBA" id="ARBA00022475"/>
    </source>
</evidence>
<feature type="transmembrane region" description="Helical" evidence="19">
    <location>
        <begin position="86"/>
        <end position="102"/>
    </location>
</feature>
<evidence type="ECO:0000256" key="9">
    <source>
        <dbReference type="ARBA" id="ARBA00022516"/>
    </source>
</evidence>
<comment type="pathway">
    <text evidence="3 18">Phospholipid metabolism; CDP-diacylglycerol biosynthesis; CDP-diacylglycerol from sn-glycerol 3-phosphate: step 3/3.</text>
</comment>
<evidence type="ECO:0000256" key="1">
    <source>
        <dbReference type="ARBA" id="ARBA00001698"/>
    </source>
</evidence>
<evidence type="ECO:0000256" key="15">
    <source>
        <dbReference type="ARBA" id="ARBA00023136"/>
    </source>
</evidence>
<keyword evidence="12 18" id="KW-0548">Nucleotidyltransferase</keyword>
<reference evidence="20 21" key="1">
    <citation type="journal article" date="2021" name="Nat. Commun.">
        <title>Isolation of a member of the candidate phylum Atribacteria reveals a unique cell membrane structure.</title>
        <authorList>
            <person name="Taiki K."/>
            <person name="Nobu M.K."/>
            <person name="Kusada H."/>
            <person name="Meng X.-Y."/>
            <person name="Hosoki N."/>
            <person name="Uematsu K."/>
            <person name="Yoshioka H."/>
            <person name="Kamagata Y."/>
            <person name="Tamaki H."/>
        </authorList>
    </citation>
    <scope>NUCLEOTIDE SEQUENCE [LARGE SCALE GENOMIC DNA]</scope>
    <source>
        <strain evidence="20 21">RT761</strain>
    </source>
</reference>
<evidence type="ECO:0000256" key="18">
    <source>
        <dbReference type="RuleBase" id="RU003938"/>
    </source>
</evidence>
<dbReference type="PANTHER" id="PTHR46382">
    <property type="entry name" value="PHOSPHATIDATE CYTIDYLYLTRANSFERASE"/>
    <property type="match status" value="1"/>
</dbReference>
<dbReference type="KEGG" id="alam:RT761_02515"/>
<dbReference type="GO" id="GO:0005886">
    <property type="term" value="C:plasma membrane"/>
    <property type="evidence" value="ECO:0007669"/>
    <property type="project" value="UniProtKB-SubCell"/>
</dbReference>
<gene>
    <name evidence="20" type="primary">cdsA</name>
    <name evidence="20" type="ORF">RT761_02515</name>
</gene>
<evidence type="ECO:0000256" key="19">
    <source>
        <dbReference type="SAM" id="Phobius"/>
    </source>
</evidence>
<feature type="transmembrane region" description="Helical" evidence="19">
    <location>
        <begin position="203"/>
        <end position="223"/>
    </location>
</feature>
<keyword evidence="14" id="KW-0443">Lipid metabolism</keyword>
<name>A0A7T1F425_ATRLM</name>
<dbReference type="PROSITE" id="PS01315">
    <property type="entry name" value="CDS"/>
    <property type="match status" value="1"/>
</dbReference>
<dbReference type="AlphaFoldDB" id="A0A7T1F425"/>
<keyword evidence="17" id="KW-1208">Phospholipid metabolism</keyword>
<evidence type="ECO:0000256" key="11">
    <source>
        <dbReference type="ARBA" id="ARBA00022692"/>
    </source>
</evidence>
<keyword evidence="8" id="KW-1003">Cell membrane</keyword>
<evidence type="ECO:0000313" key="20">
    <source>
        <dbReference type="EMBL" id="QPM69285.1"/>
    </source>
</evidence>
<dbReference type="GO" id="GO:0016024">
    <property type="term" value="P:CDP-diacylglycerol biosynthetic process"/>
    <property type="evidence" value="ECO:0007669"/>
    <property type="project" value="UniProtKB-UniPathway"/>
</dbReference>
<dbReference type="InterPro" id="IPR000374">
    <property type="entry name" value="PC_trans"/>
</dbReference>
<dbReference type="EMBL" id="CP065383">
    <property type="protein sequence ID" value="QPM69285.1"/>
    <property type="molecule type" value="Genomic_DNA"/>
</dbReference>
<feature type="transmembrane region" description="Helical" evidence="19">
    <location>
        <begin position="63"/>
        <end position="80"/>
    </location>
</feature>
<keyword evidence="11 18" id="KW-0812">Transmembrane</keyword>
<dbReference type="GO" id="GO:0004605">
    <property type="term" value="F:phosphatidate cytidylyltransferase activity"/>
    <property type="evidence" value="ECO:0007669"/>
    <property type="project" value="UniProtKB-EC"/>
</dbReference>
<dbReference type="RefSeq" id="WP_218111762.1">
    <property type="nucleotide sequence ID" value="NZ_CP065383.1"/>
</dbReference>
<sequence>MTKLSQPTEFKLRTFSILLALPPFLFLMVYHDLTLIAVFAALSVFAFQEYIQMVHCKIPHRFTKVLIIIAIILFYLSFLYPHSSAPFIWFVFFILLVWWSFYERSRIIERVSFFLFGIVYCIGLPFFWVKTGLDYGRWILVGFACIVWLNDIGAYIVGKKWGQHKIAPAISPGKSWEGLWGGIALSCGGALFLKIFFLSHWTVFQSLLIGLIIALVGFLGDLFESSVKREYQLKDSGQFLPGHGGFLDRFDSFFFVSPVIYFIQTWWGG</sequence>
<evidence type="ECO:0000256" key="16">
    <source>
        <dbReference type="ARBA" id="ARBA00023209"/>
    </source>
</evidence>
<proteinExistence type="inferred from homology"/>
<accession>A0A7T1F425</accession>
<evidence type="ECO:0000256" key="5">
    <source>
        <dbReference type="ARBA" id="ARBA00010185"/>
    </source>
</evidence>
<comment type="subcellular location">
    <subcellularLocation>
        <location evidence="2">Cell membrane</location>
        <topology evidence="2">Multi-pass membrane protein</topology>
    </subcellularLocation>
</comment>
<feature type="transmembrane region" description="Helical" evidence="19">
    <location>
        <begin position="35"/>
        <end position="51"/>
    </location>
</feature>
<feature type="transmembrane region" description="Helical" evidence="19">
    <location>
        <begin position="111"/>
        <end position="129"/>
    </location>
</feature>
<dbReference type="UniPathway" id="UPA00557">
    <property type="reaction ID" value="UER00614"/>
</dbReference>
<evidence type="ECO:0000256" key="17">
    <source>
        <dbReference type="ARBA" id="ARBA00023264"/>
    </source>
</evidence>
<dbReference type="Proteomes" id="UP000594463">
    <property type="component" value="Chromosome"/>
</dbReference>
<evidence type="ECO:0000313" key="21">
    <source>
        <dbReference type="Proteomes" id="UP000594463"/>
    </source>
</evidence>
<dbReference type="EC" id="2.7.7.41" evidence="6 18"/>
<evidence type="ECO:0000256" key="10">
    <source>
        <dbReference type="ARBA" id="ARBA00022679"/>
    </source>
</evidence>
<keyword evidence="9" id="KW-0444">Lipid biosynthesis</keyword>
<evidence type="ECO:0000256" key="2">
    <source>
        <dbReference type="ARBA" id="ARBA00004651"/>
    </source>
</evidence>
<evidence type="ECO:0000256" key="6">
    <source>
        <dbReference type="ARBA" id="ARBA00012487"/>
    </source>
</evidence>
<evidence type="ECO:0000256" key="13">
    <source>
        <dbReference type="ARBA" id="ARBA00022989"/>
    </source>
</evidence>
<keyword evidence="21" id="KW-1185">Reference proteome</keyword>
<keyword evidence="15 19" id="KW-0472">Membrane</keyword>
<comment type="similarity">
    <text evidence="5 18">Belongs to the CDS family.</text>
</comment>
<dbReference type="PANTHER" id="PTHR46382:SF1">
    <property type="entry name" value="PHOSPHATIDATE CYTIDYLYLTRANSFERASE"/>
    <property type="match status" value="1"/>
</dbReference>
<evidence type="ECO:0000256" key="14">
    <source>
        <dbReference type="ARBA" id="ARBA00023098"/>
    </source>
</evidence>
<evidence type="ECO:0000256" key="12">
    <source>
        <dbReference type="ARBA" id="ARBA00022695"/>
    </source>
</evidence>
<organism evidence="20 21">
    <name type="scientific">Atribacter laminatus</name>
    <dbReference type="NCBI Taxonomy" id="2847778"/>
    <lineage>
        <taxon>Bacteria</taxon>
        <taxon>Pseudomonadati</taxon>
        <taxon>Atribacterota</taxon>
        <taxon>Atribacteria</taxon>
        <taxon>Atribacterales</taxon>
        <taxon>Atribacteraceae</taxon>
        <taxon>Atribacter</taxon>
    </lineage>
</organism>
<feature type="transmembrane region" description="Helical" evidence="19">
    <location>
        <begin position="178"/>
        <end position="197"/>
    </location>
</feature>